<dbReference type="Pfam" id="PF00905">
    <property type="entry name" value="Transpeptidase"/>
    <property type="match status" value="1"/>
</dbReference>
<accession>A0A1F5PL97</accession>
<evidence type="ECO:0000259" key="5">
    <source>
        <dbReference type="Pfam" id="PF03717"/>
    </source>
</evidence>
<evidence type="ECO:0008006" key="8">
    <source>
        <dbReference type="Google" id="ProtNLM"/>
    </source>
</evidence>
<keyword evidence="2 3" id="KW-0472">Membrane</keyword>
<dbReference type="GO" id="GO:0005886">
    <property type="term" value="C:plasma membrane"/>
    <property type="evidence" value="ECO:0007669"/>
    <property type="project" value="TreeGrafter"/>
</dbReference>
<dbReference type="Gene3D" id="3.30.450.330">
    <property type="match status" value="1"/>
</dbReference>
<organism evidence="6 7">
    <name type="scientific">Candidatus Doudnabacteria bacterium RIFCSPHIGHO2_12_FULL_48_16</name>
    <dbReference type="NCBI Taxonomy" id="1817838"/>
    <lineage>
        <taxon>Bacteria</taxon>
        <taxon>Candidatus Doudnaibacteriota</taxon>
    </lineage>
</organism>
<evidence type="ECO:0000313" key="6">
    <source>
        <dbReference type="EMBL" id="OGE90649.1"/>
    </source>
</evidence>
<reference evidence="6 7" key="1">
    <citation type="journal article" date="2016" name="Nat. Commun.">
        <title>Thousands of microbial genomes shed light on interconnected biogeochemical processes in an aquifer system.</title>
        <authorList>
            <person name="Anantharaman K."/>
            <person name="Brown C.T."/>
            <person name="Hug L.A."/>
            <person name="Sharon I."/>
            <person name="Castelle C.J."/>
            <person name="Probst A.J."/>
            <person name="Thomas B.C."/>
            <person name="Singh A."/>
            <person name="Wilkins M.J."/>
            <person name="Karaoz U."/>
            <person name="Brodie E.L."/>
            <person name="Williams K.H."/>
            <person name="Hubbard S.S."/>
            <person name="Banfield J.F."/>
        </authorList>
    </citation>
    <scope>NUCLEOTIDE SEQUENCE [LARGE SCALE GENOMIC DNA]</scope>
</reference>
<dbReference type="GO" id="GO:0008658">
    <property type="term" value="F:penicillin binding"/>
    <property type="evidence" value="ECO:0007669"/>
    <property type="project" value="InterPro"/>
</dbReference>
<dbReference type="Gene3D" id="3.90.1310.10">
    <property type="entry name" value="Penicillin-binding protein 2a (Domain 2)"/>
    <property type="match status" value="1"/>
</dbReference>
<dbReference type="SUPFAM" id="SSF56601">
    <property type="entry name" value="beta-lactamase/transpeptidase-like"/>
    <property type="match status" value="1"/>
</dbReference>
<dbReference type="InterPro" id="IPR005311">
    <property type="entry name" value="PBP_dimer"/>
</dbReference>
<keyword evidence="3" id="KW-0812">Transmembrane</keyword>
<dbReference type="InterPro" id="IPR012338">
    <property type="entry name" value="Beta-lactam/transpept-like"/>
</dbReference>
<gene>
    <name evidence="6" type="ORF">A3E29_00755</name>
</gene>
<comment type="subcellular location">
    <subcellularLocation>
        <location evidence="1">Membrane</location>
    </subcellularLocation>
</comment>
<protein>
    <recommendedName>
        <fullName evidence="8">Penicillin-binding protein transpeptidase domain-containing protein</fullName>
    </recommendedName>
</protein>
<dbReference type="Pfam" id="PF03717">
    <property type="entry name" value="PBP_dimer"/>
    <property type="match status" value="1"/>
</dbReference>
<evidence type="ECO:0000313" key="7">
    <source>
        <dbReference type="Proteomes" id="UP000177682"/>
    </source>
</evidence>
<dbReference type="AlphaFoldDB" id="A0A1F5PL97"/>
<comment type="caution">
    <text evidence="6">The sequence shown here is derived from an EMBL/GenBank/DDBJ whole genome shotgun (WGS) entry which is preliminary data.</text>
</comment>
<evidence type="ECO:0000256" key="3">
    <source>
        <dbReference type="SAM" id="Phobius"/>
    </source>
</evidence>
<dbReference type="PANTHER" id="PTHR30627">
    <property type="entry name" value="PEPTIDOGLYCAN D,D-TRANSPEPTIDASE"/>
    <property type="match status" value="1"/>
</dbReference>
<evidence type="ECO:0000256" key="2">
    <source>
        <dbReference type="ARBA" id="ARBA00023136"/>
    </source>
</evidence>
<dbReference type="InterPro" id="IPR036138">
    <property type="entry name" value="PBP_dimer_sf"/>
</dbReference>
<dbReference type="InterPro" id="IPR050515">
    <property type="entry name" value="Beta-lactam/transpept"/>
</dbReference>
<keyword evidence="3" id="KW-1133">Transmembrane helix</keyword>
<name>A0A1F5PL97_9BACT</name>
<proteinExistence type="predicted"/>
<dbReference type="InterPro" id="IPR001460">
    <property type="entry name" value="PCN-bd_Tpept"/>
</dbReference>
<dbReference type="Gene3D" id="3.40.710.10">
    <property type="entry name" value="DD-peptidase/beta-lactamase superfamily"/>
    <property type="match status" value="1"/>
</dbReference>
<sequence>MPTSRSNNIAINPPGVKNSYNLRIFLLLLALALFIFILGARLFMVQVVNHKYYESLAANQRGFSTTIDSKRGDIYLAGSPGSTVLVATTISKNMVYAIPKEITDKEQAANKLAGHLGLSTKDLLAKISGNGSYVPLTKDMTDEQAKAIESLKVKGIYIQAQEARFYPESNLASQVVGFLGYKGNDRVGQYGIEGNYNDELTGRKGSLGAETDSRGRLITVASRNFVPARNGDDIYLTLDSAIQYKAEEVLARTVKDHGADNGSVTVINPKTGAVLALANYPSFDANNYGKVKDLSIFANQVAAGDYEPGSIFKAVTLAAAINEGKVTPDSTYNNTGSIQVDDKIIKNSSPADFLGDQSMIRVLDESLNTGAVFAQQQIGNDKFREYVKKLGFGQAVNFELPNHGGNLDNLNKKGDVFFATASFGQGISVTPLQIIQAYSPFANGGQLVRPYIIDRIVQPNGDEIKTDHDPGDQVIDAKTASTISAMLVDVVENGHGKRAAVKGYYIAGKTGTAQVAFTDRSGYDPNRNIGSFVGFGPVDDPQFLMLVRIDNPKDVKFAESTAAPAFGQIAQFILNYFQVPPSRQ</sequence>
<feature type="domain" description="Penicillin-binding protein dimerisation" evidence="5">
    <location>
        <begin position="67"/>
        <end position="220"/>
    </location>
</feature>
<dbReference type="GO" id="GO:0071555">
    <property type="term" value="P:cell wall organization"/>
    <property type="evidence" value="ECO:0007669"/>
    <property type="project" value="TreeGrafter"/>
</dbReference>
<dbReference type="PANTHER" id="PTHR30627:SF1">
    <property type="entry name" value="PEPTIDOGLYCAN D,D-TRANSPEPTIDASE FTSI"/>
    <property type="match status" value="1"/>
</dbReference>
<evidence type="ECO:0000256" key="1">
    <source>
        <dbReference type="ARBA" id="ARBA00004370"/>
    </source>
</evidence>
<dbReference type="SUPFAM" id="SSF56519">
    <property type="entry name" value="Penicillin binding protein dimerisation domain"/>
    <property type="match status" value="1"/>
</dbReference>
<dbReference type="EMBL" id="MFEY01000004">
    <property type="protein sequence ID" value="OGE90649.1"/>
    <property type="molecule type" value="Genomic_DNA"/>
</dbReference>
<evidence type="ECO:0000259" key="4">
    <source>
        <dbReference type="Pfam" id="PF00905"/>
    </source>
</evidence>
<feature type="domain" description="Penicillin-binding protein transpeptidase" evidence="4">
    <location>
        <begin position="262"/>
        <end position="570"/>
    </location>
</feature>
<dbReference type="Proteomes" id="UP000177682">
    <property type="component" value="Unassembled WGS sequence"/>
</dbReference>
<feature type="transmembrane region" description="Helical" evidence="3">
    <location>
        <begin position="20"/>
        <end position="43"/>
    </location>
</feature>